<dbReference type="Proteomes" id="UP000780875">
    <property type="component" value="Unassembled WGS sequence"/>
</dbReference>
<dbReference type="Pfam" id="PF11716">
    <property type="entry name" value="MDMPI_N"/>
    <property type="match status" value="1"/>
</dbReference>
<evidence type="ECO:0000313" key="3">
    <source>
        <dbReference type="Proteomes" id="UP000780875"/>
    </source>
</evidence>
<name>A0ABS7UE78_9ACTN</name>
<sequence length="194" mass="19898">MDTIDFRPATDLVAALVRGVRDDQLGAPTPCPAYTVGDLLDHVHGLALAFTWAATKSAPPGGASPSADAAALPGDWRDAIPARLTALAAAWEDPDAYAGLTMAGPIEMPAEIAALVALDEVVVHGWDLARATGQAYDPHESVVRASLDFARGFEVPEGAGDGPFGPAVPVEEDAALLDRLAGATGREPGWAPAS</sequence>
<gene>
    <name evidence="2" type="ORF">K8U61_12610</name>
</gene>
<keyword evidence="3" id="KW-1185">Reference proteome</keyword>
<dbReference type="SUPFAM" id="SSF109854">
    <property type="entry name" value="DinB/YfiT-like putative metalloenzymes"/>
    <property type="match status" value="1"/>
</dbReference>
<protein>
    <submittedName>
        <fullName evidence="2">TIGR03086 family protein</fullName>
    </submittedName>
</protein>
<dbReference type="NCBIfam" id="TIGR03083">
    <property type="entry name" value="maleylpyruvate isomerase family mycothiol-dependent enzyme"/>
    <property type="match status" value="1"/>
</dbReference>
<dbReference type="InterPro" id="IPR017517">
    <property type="entry name" value="Maleyloyr_isom"/>
</dbReference>
<dbReference type="InterPro" id="IPR017520">
    <property type="entry name" value="CHP03086"/>
</dbReference>
<organism evidence="2 3">
    <name type="scientific">Nocardioides mangrovi</name>
    <dbReference type="NCBI Taxonomy" id="2874580"/>
    <lineage>
        <taxon>Bacteria</taxon>
        <taxon>Bacillati</taxon>
        <taxon>Actinomycetota</taxon>
        <taxon>Actinomycetes</taxon>
        <taxon>Propionibacteriales</taxon>
        <taxon>Nocardioidaceae</taxon>
        <taxon>Nocardioides</taxon>
    </lineage>
</organism>
<dbReference type="NCBIfam" id="TIGR03086">
    <property type="entry name" value="TIGR03086 family metal-binding protein"/>
    <property type="match status" value="1"/>
</dbReference>
<feature type="domain" description="Mycothiol-dependent maleylpyruvate isomerase metal-binding" evidence="1">
    <location>
        <begin position="6"/>
        <end position="129"/>
    </location>
</feature>
<dbReference type="EMBL" id="JAIQZJ010000007">
    <property type="protein sequence ID" value="MBZ5739011.1"/>
    <property type="molecule type" value="Genomic_DNA"/>
</dbReference>
<comment type="caution">
    <text evidence="2">The sequence shown here is derived from an EMBL/GenBank/DDBJ whole genome shotgun (WGS) entry which is preliminary data.</text>
</comment>
<dbReference type="InterPro" id="IPR024344">
    <property type="entry name" value="MDMPI_metal-binding"/>
</dbReference>
<dbReference type="InterPro" id="IPR034660">
    <property type="entry name" value="DinB/YfiT-like"/>
</dbReference>
<dbReference type="Gene3D" id="1.20.120.450">
    <property type="entry name" value="dinb family like domain"/>
    <property type="match status" value="1"/>
</dbReference>
<evidence type="ECO:0000259" key="1">
    <source>
        <dbReference type="Pfam" id="PF11716"/>
    </source>
</evidence>
<evidence type="ECO:0000313" key="2">
    <source>
        <dbReference type="EMBL" id="MBZ5739011.1"/>
    </source>
</evidence>
<accession>A0ABS7UE78</accession>
<proteinExistence type="predicted"/>
<dbReference type="RefSeq" id="WP_224123385.1">
    <property type="nucleotide sequence ID" value="NZ_JAIQZJ010000007.1"/>
</dbReference>
<reference evidence="2 3" key="1">
    <citation type="submission" date="2021-09" db="EMBL/GenBank/DDBJ databases">
        <title>Whole genome sequence of Nocardioides sp. GBK3QG-3.</title>
        <authorList>
            <person name="Tuo L."/>
        </authorList>
    </citation>
    <scope>NUCLEOTIDE SEQUENCE [LARGE SCALE GENOMIC DNA]</scope>
    <source>
        <strain evidence="2 3">GBK3QG-3</strain>
    </source>
</reference>